<protein>
    <submittedName>
        <fullName evidence="1">Uncharacterized protein</fullName>
    </submittedName>
</protein>
<comment type="caution">
    <text evidence="1">The sequence shown here is derived from an EMBL/GenBank/DDBJ whole genome shotgun (WGS) entry which is preliminary data.</text>
</comment>
<name>A0A835BSG1_9POAL</name>
<dbReference type="Proteomes" id="UP000636709">
    <property type="component" value="Unassembled WGS sequence"/>
</dbReference>
<gene>
    <name evidence="1" type="ORF">HU200_033082</name>
</gene>
<evidence type="ECO:0000313" key="1">
    <source>
        <dbReference type="EMBL" id="KAF8702155.1"/>
    </source>
</evidence>
<keyword evidence="2" id="KW-1185">Reference proteome</keyword>
<dbReference type="EMBL" id="JACEFO010001793">
    <property type="protein sequence ID" value="KAF8702155.1"/>
    <property type="molecule type" value="Genomic_DNA"/>
</dbReference>
<evidence type="ECO:0000313" key="2">
    <source>
        <dbReference type="Proteomes" id="UP000636709"/>
    </source>
</evidence>
<dbReference type="AlphaFoldDB" id="A0A835BSG1"/>
<proteinExistence type="predicted"/>
<reference evidence="1" key="1">
    <citation type="submission" date="2020-07" db="EMBL/GenBank/DDBJ databases">
        <title>Genome sequence and genetic diversity analysis of an under-domesticated orphan crop, white fonio (Digitaria exilis).</title>
        <authorList>
            <person name="Bennetzen J.L."/>
            <person name="Chen S."/>
            <person name="Ma X."/>
            <person name="Wang X."/>
            <person name="Yssel A.E.J."/>
            <person name="Chaluvadi S.R."/>
            <person name="Johnson M."/>
            <person name="Gangashetty P."/>
            <person name="Hamidou F."/>
            <person name="Sanogo M.D."/>
            <person name="Zwaenepoel A."/>
            <person name="Wallace J."/>
            <person name="Van De Peer Y."/>
            <person name="Van Deynze A."/>
        </authorList>
    </citation>
    <scope>NUCLEOTIDE SEQUENCE</scope>
    <source>
        <tissue evidence="1">Leaves</tissue>
    </source>
</reference>
<sequence>MDRGRPWVPPVPYYGRPPYWNQNYQQPPPYYGLNPYPHQGAGFSNVGWNPVAQHSGGGRMQHPSYNFPRLRIHKEEDFLMGAMIWARIEATECWGAVGLQFSV</sequence>
<accession>A0A835BSG1</accession>
<organism evidence="1 2">
    <name type="scientific">Digitaria exilis</name>
    <dbReference type="NCBI Taxonomy" id="1010633"/>
    <lineage>
        <taxon>Eukaryota</taxon>
        <taxon>Viridiplantae</taxon>
        <taxon>Streptophyta</taxon>
        <taxon>Embryophyta</taxon>
        <taxon>Tracheophyta</taxon>
        <taxon>Spermatophyta</taxon>
        <taxon>Magnoliopsida</taxon>
        <taxon>Liliopsida</taxon>
        <taxon>Poales</taxon>
        <taxon>Poaceae</taxon>
        <taxon>PACMAD clade</taxon>
        <taxon>Panicoideae</taxon>
        <taxon>Panicodae</taxon>
        <taxon>Paniceae</taxon>
        <taxon>Anthephorinae</taxon>
        <taxon>Digitaria</taxon>
    </lineage>
</organism>